<evidence type="ECO:0000313" key="2">
    <source>
        <dbReference type="Proteomes" id="UP000070188"/>
    </source>
</evidence>
<dbReference type="InterPro" id="IPR032564">
    <property type="entry name" value="DUF4928"/>
</dbReference>
<evidence type="ECO:0008006" key="3">
    <source>
        <dbReference type="Google" id="ProtNLM"/>
    </source>
</evidence>
<dbReference type="Proteomes" id="UP000070188">
    <property type="component" value="Unassembled WGS sequence"/>
</dbReference>
<dbReference type="STRING" id="1469144.LI90_388"/>
<sequence>MAELPFDEATVGGLVEKLLPAVADWYESQRSRRGAMNTNVIFAGLYVTEHMRRVFPLAESDYLTDTQVRGAGLPLAKAILKRHGEERPIPKEAGRTSRKTAYFAKQLATVLNEHERAEELTALDDVQRDAVARRLQAWFVEKMRLDYFDKQRISAEINPNKPVRLAVRALIEAASRRGGNAAGAVAQHLVGAKLSLRFPEVEISNESYTTADHQTDRPGDFHVGDTAFHVTMNPNEALFTERCQSNLNHNYRPQVLVPEHKVLTAREMASNAGISNSVVILSIEDFVGTNIEEIATFEGDAIRAGLRQLLERYNERVAAVEPDPSLQIEIPKNL</sequence>
<accession>A0A132MM11</accession>
<name>A0A132MM11_9ACTN</name>
<evidence type="ECO:0000313" key="1">
    <source>
        <dbReference type="EMBL" id="KWW98759.1"/>
    </source>
</evidence>
<dbReference type="Pfam" id="PF16280">
    <property type="entry name" value="DUF4928"/>
    <property type="match status" value="1"/>
</dbReference>
<dbReference type="PATRIC" id="fig|1469144.10.peg.481"/>
<dbReference type="RefSeq" id="WP_066883640.1">
    <property type="nucleotide sequence ID" value="NZ_LAXD01000001.1"/>
</dbReference>
<comment type="caution">
    <text evidence="1">The sequence shown here is derived from an EMBL/GenBank/DDBJ whole genome shotgun (WGS) entry which is preliminary data.</text>
</comment>
<dbReference type="EMBL" id="LAXD01000001">
    <property type="protein sequence ID" value="KWW98759.1"/>
    <property type="molecule type" value="Genomic_DNA"/>
</dbReference>
<dbReference type="AlphaFoldDB" id="A0A132MM11"/>
<reference evidence="2" key="1">
    <citation type="submission" date="2015-04" db="EMBL/GenBank/DDBJ databases">
        <title>Physiological reanalysis, assessment of diazotrophy, and genome sequences of multiple isolates of Streptomyces thermoautotrophicus.</title>
        <authorList>
            <person name="MacKellar D.C."/>
            <person name="Lieber L."/>
            <person name="Norman J."/>
            <person name="Bolger A."/>
            <person name="Tobin C."/>
            <person name="Murray J.W."/>
            <person name="Chang R."/>
            <person name="Ford T."/>
            <person name="Nguyen P.Q."/>
            <person name="Woodward J."/>
            <person name="Permingeat H."/>
            <person name="Joshi N.S."/>
            <person name="Silver P.A."/>
            <person name="Usadel B."/>
            <person name="Rutherford A.W."/>
            <person name="Friesen M."/>
            <person name="Prell J."/>
        </authorList>
    </citation>
    <scope>NUCLEOTIDE SEQUENCE [LARGE SCALE GENOMIC DNA]</scope>
    <source>
        <strain evidence="2">H1</strain>
    </source>
</reference>
<gene>
    <name evidence="1" type="ORF">LI90_388</name>
</gene>
<protein>
    <recommendedName>
        <fullName evidence="3">DUF4928 domain-containing protein</fullName>
    </recommendedName>
</protein>
<proteinExistence type="predicted"/>
<organism evidence="1 2">
    <name type="scientific">Carbonactinospora thermoautotrophica</name>
    <dbReference type="NCBI Taxonomy" id="1469144"/>
    <lineage>
        <taxon>Bacteria</taxon>
        <taxon>Bacillati</taxon>
        <taxon>Actinomycetota</taxon>
        <taxon>Actinomycetes</taxon>
        <taxon>Kitasatosporales</taxon>
        <taxon>Carbonactinosporaceae</taxon>
        <taxon>Carbonactinospora</taxon>
    </lineage>
</organism>
<keyword evidence="2" id="KW-1185">Reference proteome</keyword>